<keyword evidence="1" id="KW-1133">Transmembrane helix</keyword>
<reference evidence="2 3" key="2">
    <citation type="submission" date="2019-08" db="EMBL/GenBank/DDBJ databases">
        <authorList>
            <person name="Henke P."/>
        </authorList>
    </citation>
    <scope>NUCLEOTIDE SEQUENCE [LARGE SCALE GENOMIC DNA]</scope>
    <source>
        <strain evidence="2">Phe10_nw2017</strain>
    </source>
</reference>
<reference evidence="2 3" key="1">
    <citation type="submission" date="2019-08" db="EMBL/GenBank/DDBJ databases">
        <title>100 year-old enigma solved: identification of Planctomyces bekefii, the type genus and species of the phylum Planctomycetes.</title>
        <authorList>
            <person name="Svetlana D.N."/>
            <person name="Overmann J."/>
        </authorList>
    </citation>
    <scope>NUCLEOTIDE SEQUENCE [LARGE SCALE GENOMIC DNA]</scope>
    <source>
        <strain evidence="2">Phe10_nw2017</strain>
    </source>
</reference>
<feature type="transmembrane region" description="Helical" evidence="1">
    <location>
        <begin position="240"/>
        <end position="264"/>
    </location>
</feature>
<accession>A0A5C6M4B3</accession>
<sequence length="510" mass="55764">MSDSLLITALCASLLRSVIVCSIAGLLLPLFSGWIQRSGTRAARMTRELLCVLPFFTPDLLTGFHYRLTASAWAGISGGISYVLLTELLYGILQLFRAVALGMLLRHIIPAPTDSSEALYSWQLLRSRIPRLRWYREWCRLQLAGPWRNPLLTWSLTAVVIFQEFETAALMQIDQHPWSWSVCLFDAHAAWQPLSASLQLAAQGLLVELLLLLPGLVAAGCSRNSREPQPDTRGSSVITAAGPTVTAVLLVSLSMTLLILTPLVTSAQPALRGIRFITADPVTVQRTCVSLATSVACSVAAAVCALGIASRMNFEHGWRSGLHHAITAALLLPGLAGPLILSLGLQSLFQLPLLRPVWDTWLPQLLGQTLWLLPRAFAAAQLLWTAERGESLHAAALLLHAPDSRRRWFAAVLLWRLQDLPLMMALLLLTQWAFWDVTTASLLHPLTFEPVVTRLYNEMHFARTDALLGLSAVAVAAPAACLACGAAALLLKRLHRARLQSARTQKNPGP</sequence>
<evidence type="ECO:0008006" key="4">
    <source>
        <dbReference type="Google" id="ProtNLM"/>
    </source>
</evidence>
<dbReference type="EMBL" id="SRHE01000375">
    <property type="protein sequence ID" value="TWW09127.1"/>
    <property type="molecule type" value="Genomic_DNA"/>
</dbReference>
<dbReference type="Proteomes" id="UP000321083">
    <property type="component" value="Unassembled WGS sequence"/>
</dbReference>
<feature type="transmembrane region" description="Helical" evidence="1">
    <location>
        <begin position="6"/>
        <end position="28"/>
    </location>
</feature>
<evidence type="ECO:0000313" key="3">
    <source>
        <dbReference type="Proteomes" id="UP000321083"/>
    </source>
</evidence>
<feature type="transmembrane region" description="Helical" evidence="1">
    <location>
        <begin position="72"/>
        <end position="96"/>
    </location>
</feature>
<feature type="transmembrane region" description="Helical" evidence="1">
    <location>
        <begin position="466"/>
        <end position="491"/>
    </location>
</feature>
<keyword evidence="3" id="KW-1185">Reference proteome</keyword>
<comment type="caution">
    <text evidence="2">The sequence shown here is derived from an EMBL/GenBank/DDBJ whole genome shotgun (WGS) entry which is preliminary data.</text>
</comment>
<gene>
    <name evidence="2" type="ORF">E3A20_17440</name>
</gene>
<organism evidence="2 3">
    <name type="scientific">Planctomyces bekefii</name>
    <dbReference type="NCBI Taxonomy" id="1653850"/>
    <lineage>
        <taxon>Bacteria</taxon>
        <taxon>Pseudomonadati</taxon>
        <taxon>Planctomycetota</taxon>
        <taxon>Planctomycetia</taxon>
        <taxon>Planctomycetales</taxon>
        <taxon>Planctomycetaceae</taxon>
        <taxon>Planctomyces</taxon>
    </lineage>
</organism>
<feature type="transmembrane region" description="Helical" evidence="1">
    <location>
        <begin position="284"/>
        <end position="309"/>
    </location>
</feature>
<keyword evidence="1" id="KW-0472">Membrane</keyword>
<dbReference type="AlphaFoldDB" id="A0A5C6M4B3"/>
<evidence type="ECO:0000256" key="1">
    <source>
        <dbReference type="SAM" id="Phobius"/>
    </source>
</evidence>
<keyword evidence="1" id="KW-0812">Transmembrane</keyword>
<feature type="transmembrane region" description="Helical" evidence="1">
    <location>
        <begin position="413"/>
        <end position="435"/>
    </location>
</feature>
<feature type="transmembrane region" description="Helical" evidence="1">
    <location>
        <begin position="321"/>
        <end position="345"/>
    </location>
</feature>
<proteinExistence type="predicted"/>
<protein>
    <recommendedName>
        <fullName evidence="4">ABC transmembrane type-1 domain-containing protein</fullName>
    </recommendedName>
</protein>
<name>A0A5C6M4B3_9PLAN</name>
<evidence type="ECO:0000313" key="2">
    <source>
        <dbReference type="EMBL" id="TWW09127.1"/>
    </source>
</evidence>